<comment type="caution">
    <text evidence="1">The sequence shown here is derived from an EMBL/GenBank/DDBJ whole genome shotgun (WGS) entry which is preliminary data.</text>
</comment>
<organism evidence="1 2">
    <name type="scientific">Blautia difficilis</name>
    <dbReference type="NCBI Taxonomy" id="2763027"/>
    <lineage>
        <taxon>Bacteria</taxon>
        <taxon>Bacillati</taxon>
        <taxon>Bacillota</taxon>
        <taxon>Clostridia</taxon>
        <taxon>Lachnospirales</taxon>
        <taxon>Lachnospiraceae</taxon>
        <taxon>Blautia</taxon>
    </lineage>
</organism>
<dbReference type="EMBL" id="JACOQG010000003">
    <property type="protein sequence ID" value="MBC5778786.1"/>
    <property type="molecule type" value="Genomic_DNA"/>
</dbReference>
<dbReference type="RefSeq" id="WP_186994290.1">
    <property type="nucleotide sequence ID" value="NZ_JACOQG010000003.1"/>
</dbReference>
<dbReference type="Proteomes" id="UP000649826">
    <property type="component" value="Unassembled WGS sequence"/>
</dbReference>
<gene>
    <name evidence="1" type="ORF">H8Z82_03750</name>
</gene>
<accession>A0ABR7IFJ4</accession>
<evidence type="ECO:0000313" key="1">
    <source>
        <dbReference type="EMBL" id="MBC5778786.1"/>
    </source>
</evidence>
<protein>
    <submittedName>
        <fullName evidence="1">Uncharacterized protein</fullName>
    </submittedName>
</protein>
<sequence length="73" mass="8647">MQNERKKLEELNLLDDFLFNAMMTYPEMGEKFTRKILKLLFNKEFRNLKVIAQKSYGGLNTHFSRGSAFIMPL</sequence>
<evidence type="ECO:0000313" key="2">
    <source>
        <dbReference type="Proteomes" id="UP000649826"/>
    </source>
</evidence>
<keyword evidence="2" id="KW-1185">Reference proteome</keyword>
<name>A0ABR7IFJ4_9FIRM</name>
<reference evidence="1 2" key="1">
    <citation type="submission" date="2020-08" db="EMBL/GenBank/DDBJ databases">
        <title>Genome public.</title>
        <authorList>
            <person name="Liu C."/>
            <person name="Sun Q."/>
        </authorList>
    </citation>
    <scope>NUCLEOTIDE SEQUENCE [LARGE SCALE GENOMIC DNA]</scope>
    <source>
        <strain evidence="1 2">M29</strain>
    </source>
</reference>
<proteinExistence type="predicted"/>